<dbReference type="InterPro" id="IPR013515">
    <property type="entry name" value="Phytochrome_cen-reg"/>
</dbReference>
<feature type="coiled-coil region" evidence="11">
    <location>
        <begin position="516"/>
        <end position="550"/>
    </location>
</feature>
<dbReference type="PANTHER" id="PTHR43304">
    <property type="entry name" value="PHYTOCHROME-LIKE PROTEIN CPH1"/>
    <property type="match status" value="1"/>
</dbReference>
<comment type="catalytic activity">
    <reaction evidence="1">
        <text>ATP + protein L-histidine = ADP + protein N-phospho-L-histidine.</text>
        <dbReference type="EC" id="2.7.13.3"/>
    </reaction>
</comment>
<evidence type="ECO:0000256" key="3">
    <source>
        <dbReference type="ARBA" id="ARBA00012438"/>
    </source>
</evidence>
<dbReference type="SMART" id="SM00388">
    <property type="entry name" value="HisKA"/>
    <property type="match status" value="1"/>
</dbReference>
<dbReference type="GO" id="GO:0000155">
    <property type="term" value="F:phosphorelay sensor kinase activity"/>
    <property type="evidence" value="ECO:0007669"/>
    <property type="project" value="InterPro"/>
</dbReference>
<comment type="similarity">
    <text evidence="2">In the N-terminal section; belongs to the phytochrome family.</text>
</comment>
<dbReference type="PROSITE" id="PS50046">
    <property type="entry name" value="PHYTOCHROME_2"/>
    <property type="match status" value="1"/>
</dbReference>
<dbReference type="Gene3D" id="3.30.450.20">
    <property type="entry name" value="PAS domain"/>
    <property type="match status" value="1"/>
</dbReference>
<evidence type="ECO:0000256" key="6">
    <source>
        <dbReference type="ARBA" id="ARBA00022606"/>
    </source>
</evidence>
<dbReference type="InterPro" id="IPR013654">
    <property type="entry name" value="PAS_2"/>
</dbReference>
<keyword evidence="4" id="KW-0600">Photoreceptor protein</keyword>
<dbReference type="InterPro" id="IPR003018">
    <property type="entry name" value="GAF"/>
</dbReference>
<evidence type="ECO:0000256" key="2">
    <source>
        <dbReference type="ARBA" id="ARBA00006402"/>
    </source>
</evidence>
<dbReference type="SUPFAM" id="SSF55781">
    <property type="entry name" value="GAF domain-like"/>
    <property type="match status" value="2"/>
</dbReference>
<dbReference type="InterPro" id="IPR005467">
    <property type="entry name" value="His_kinase_dom"/>
</dbReference>
<evidence type="ECO:0000256" key="10">
    <source>
        <dbReference type="ARBA" id="ARBA00023170"/>
    </source>
</evidence>
<feature type="domain" description="Histidine kinase" evidence="13">
    <location>
        <begin position="564"/>
        <end position="778"/>
    </location>
</feature>
<dbReference type="InterPro" id="IPR036097">
    <property type="entry name" value="HisK_dim/P_sf"/>
</dbReference>
<dbReference type="Pfam" id="PF08446">
    <property type="entry name" value="PAS_2"/>
    <property type="match status" value="1"/>
</dbReference>
<evidence type="ECO:0000256" key="9">
    <source>
        <dbReference type="ARBA" id="ARBA00022991"/>
    </source>
</evidence>
<evidence type="ECO:0000256" key="8">
    <source>
        <dbReference type="ARBA" id="ARBA00022777"/>
    </source>
</evidence>
<keyword evidence="14" id="KW-0547">Nucleotide-binding</keyword>
<dbReference type="Pfam" id="PF00512">
    <property type="entry name" value="HisKA"/>
    <property type="match status" value="1"/>
</dbReference>
<dbReference type="Pfam" id="PF02518">
    <property type="entry name" value="HATPase_c"/>
    <property type="match status" value="1"/>
</dbReference>
<dbReference type="SUPFAM" id="SSF55874">
    <property type="entry name" value="ATPase domain of HSP90 chaperone/DNA topoisomerase II/histidine kinase"/>
    <property type="match status" value="1"/>
</dbReference>
<dbReference type="InterPro" id="IPR001294">
    <property type="entry name" value="Phytochrome"/>
</dbReference>
<dbReference type="InterPro" id="IPR003594">
    <property type="entry name" value="HATPase_dom"/>
</dbReference>
<dbReference type="CDD" id="cd16921">
    <property type="entry name" value="HATPase_FilI-like"/>
    <property type="match status" value="1"/>
</dbReference>
<evidence type="ECO:0000259" key="13">
    <source>
        <dbReference type="PROSITE" id="PS50109"/>
    </source>
</evidence>
<evidence type="ECO:0000256" key="7">
    <source>
        <dbReference type="ARBA" id="ARBA00022679"/>
    </source>
</evidence>
<protein>
    <recommendedName>
        <fullName evidence="3">histidine kinase</fullName>
        <ecNumber evidence="3">2.7.13.3</ecNumber>
    </recommendedName>
</protein>
<accession>A0AA49JHW1</accession>
<dbReference type="EC" id="2.7.13.3" evidence="3"/>
<keyword evidence="6" id="KW-0716">Sensory transduction</keyword>
<dbReference type="SMART" id="SM00065">
    <property type="entry name" value="GAF"/>
    <property type="match status" value="1"/>
</dbReference>
<dbReference type="Gene3D" id="3.30.450.40">
    <property type="match status" value="1"/>
</dbReference>
<keyword evidence="11" id="KW-0175">Coiled coil</keyword>
<reference evidence="14" key="2">
    <citation type="journal article" date="2024" name="Antonie Van Leeuwenhoek">
        <title>Roseihalotalea indica gen. nov., sp. nov., a halophilic Bacteroidetes from mesopelagic Southwest Indian Ocean with higher carbohydrate metabolic potential.</title>
        <authorList>
            <person name="Chen B."/>
            <person name="Zhang M."/>
            <person name="Lin D."/>
            <person name="Ye J."/>
            <person name="Tang K."/>
        </authorList>
    </citation>
    <scope>NUCLEOTIDE SEQUENCE</scope>
    <source>
        <strain evidence="14">TK19036</strain>
    </source>
</reference>
<dbReference type="InterPro" id="IPR036890">
    <property type="entry name" value="HATPase_C_sf"/>
</dbReference>
<dbReference type="FunFam" id="3.30.565.10:FF:000006">
    <property type="entry name" value="Sensor histidine kinase WalK"/>
    <property type="match status" value="1"/>
</dbReference>
<evidence type="ECO:0000313" key="14">
    <source>
        <dbReference type="EMBL" id="WKN38950.1"/>
    </source>
</evidence>
<dbReference type="GO" id="GO:0009584">
    <property type="term" value="P:detection of visible light"/>
    <property type="evidence" value="ECO:0007669"/>
    <property type="project" value="InterPro"/>
</dbReference>
<evidence type="ECO:0000256" key="5">
    <source>
        <dbReference type="ARBA" id="ARBA00022553"/>
    </source>
</evidence>
<keyword evidence="10" id="KW-0675">Receptor</keyword>
<dbReference type="Pfam" id="PF01590">
    <property type="entry name" value="GAF"/>
    <property type="match status" value="1"/>
</dbReference>
<keyword evidence="7" id="KW-0808">Transferase</keyword>
<dbReference type="CDD" id="cd00082">
    <property type="entry name" value="HisKA"/>
    <property type="match status" value="1"/>
</dbReference>
<dbReference type="PROSITE" id="PS50109">
    <property type="entry name" value="HIS_KIN"/>
    <property type="match status" value="1"/>
</dbReference>
<dbReference type="GO" id="GO:0006355">
    <property type="term" value="P:regulation of DNA-templated transcription"/>
    <property type="evidence" value="ECO:0007669"/>
    <property type="project" value="InterPro"/>
</dbReference>
<dbReference type="SUPFAM" id="SSF47384">
    <property type="entry name" value="Homodimeric domain of signal transducing histidine kinase"/>
    <property type="match status" value="1"/>
</dbReference>
<dbReference type="EMBL" id="CP120682">
    <property type="protein sequence ID" value="WKN38950.1"/>
    <property type="molecule type" value="Genomic_DNA"/>
</dbReference>
<feature type="domain" description="Phytochrome chromophore attachment site" evidence="12">
    <location>
        <begin position="159"/>
        <end position="315"/>
    </location>
</feature>
<dbReference type="InterPro" id="IPR043150">
    <property type="entry name" value="Phytochrome_PHY_sf"/>
</dbReference>
<evidence type="ECO:0000256" key="4">
    <source>
        <dbReference type="ARBA" id="ARBA00022543"/>
    </source>
</evidence>
<dbReference type="InterPro" id="IPR035965">
    <property type="entry name" value="PAS-like_dom_sf"/>
</dbReference>
<dbReference type="Gene3D" id="3.30.565.10">
    <property type="entry name" value="Histidine kinase-like ATPase, C-terminal domain"/>
    <property type="match status" value="1"/>
</dbReference>
<dbReference type="GO" id="GO:0005524">
    <property type="term" value="F:ATP binding"/>
    <property type="evidence" value="ECO:0007669"/>
    <property type="project" value="UniProtKB-KW"/>
</dbReference>
<dbReference type="InterPro" id="IPR016132">
    <property type="entry name" value="Phyto_chromo_attachment"/>
</dbReference>
<dbReference type="GO" id="GO:0009881">
    <property type="term" value="F:photoreceptor activity"/>
    <property type="evidence" value="ECO:0007669"/>
    <property type="project" value="UniProtKB-KW"/>
</dbReference>
<keyword evidence="14" id="KW-0067">ATP-binding</keyword>
<dbReference type="InterPro" id="IPR029016">
    <property type="entry name" value="GAF-like_dom_sf"/>
</dbReference>
<dbReference type="Pfam" id="PF00360">
    <property type="entry name" value="PHY"/>
    <property type="match status" value="1"/>
</dbReference>
<evidence type="ECO:0000259" key="12">
    <source>
        <dbReference type="PROSITE" id="PS50046"/>
    </source>
</evidence>
<dbReference type="Gene3D" id="1.10.287.130">
    <property type="match status" value="1"/>
</dbReference>
<dbReference type="InterPro" id="IPR003661">
    <property type="entry name" value="HisK_dim/P_dom"/>
</dbReference>
<dbReference type="SMART" id="SM00387">
    <property type="entry name" value="HATPase_c"/>
    <property type="match status" value="1"/>
</dbReference>
<evidence type="ECO:0000256" key="1">
    <source>
        <dbReference type="ARBA" id="ARBA00000085"/>
    </source>
</evidence>
<gene>
    <name evidence="14" type="ORF">K4G66_09570</name>
</gene>
<keyword evidence="5" id="KW-0597">Phosphoprotein</keyword>
<sequence>MPEDQPFNPSEVTLENCDKEPIHIPGSIQPHGALLVLDEQGFIIRQASENTGQILGHNVESLLGKPLNVLLRDEHIRVLHDDIATANLDKQNPFLRNINPIKLAITVSGKEVNFNGVMHKTEAGLVLEMEELSDEGVVSFIDFYDLSRKSLLALQNAEELEDLYQVAAREVRKLTGFDRVMIYKFDDDWNGDVVAESRVDSVDGYYGLHFPATDIPAQARALYLVNWLRYIPDANYQPVPLVALPGSETTVDLSYSMLRSVSPIHLEYLANMQVQATLTISLIKDNKLWGLIACHHSSPSKLPYQLRIASEYLGQILSLQLSLKQKNEDQVMHLKLRRIHAILIENITRKKDYEKSIMQLPEEMLALTEATGAAICHEGGVTLLGETPSEEEVAQLCGWVAQQMDEQNNLFHTNNLQKHYPSAADYVESAAGLLAVLVAKPQQSYIFWFRREVIQEVSWGGQPDKFYTENKNGALQLHPRKSFDIWKQRVEGISLDWEKEHITIADELRNAIKDIFVFKAQEYRKQNERLERLNEKLNSEVRMRKRAQSALERSNAELERFAYVASHDLKEPLRTANSFSSLLKKRYEDKLDERAQKYIRFIVDGTNRMQTLIDDILTFSRLERKGNHFESIDIQTLLGEIKENLGTVISRTKAKITQDDMPTIVGDKGQINQLFQNLIGNALKYHRKDVPPNVHIGCKDLENDWQFCISDNGIGIESEFFDRIFVIFQRLHGSGEYEGTGIGLAICQRVVETHRGKIWVESKINEGSSFYFTIKKHLNTTE</sequence>
<keyword evidence="8" id="KW-0418">Kinase</keyword>
<dbReference type="PANTHER" id="PTHR43304:SF1">
    <property type="entry name" value="PAC DOMAIN-CONTAINING PROTEIN"/>
    <property type="match status" value="1"/>
</dbReference>
<keyword evidence="9" id="KW-0157">Chromophore</keyword>
<dbReference type="PRINTS" id="PR01033">
    <property type="entry name" value="PHYTOCHROME"/>
</dbReference>
<dbReference type="InterPro" id="IPR052162">
    <property type="entry name" value="Sensor_kinase/Photoreceptor"/>
</dbReference>
<name>A0AA49JHW1_9BACT</name>
<evidence type="ECO:0000256" key="11">
    <source>
        <dbReference type="SAM" id="Coils"/>
    </source>
</evidence>
<proteinExistence type="inferred from homology"/>
<organism evidence="14">
    <name type="scientific">Roseihalotalea indica</name>
    <dbReference type="NCBI Taxonomy" id="2867963"/>
    <lineage>
        <taxon>Bacteria</taxon>
        <taxon>Pseudomonadati</taxon>
        <taxon>Bacteroidota</taxon>
        <taxon>Cytophagia</taxon>
        <taxon>Cytophagales</taxon>
        <taxon>Catalimonadaceae</taxon>
        <taxon>Roseihalotalea</taxon>
    </lineage>
</organism>
<reference evidence="14" key="1">
    <citation type="journal article" date="2023" name="Comput. Struct. Biotechnol. J.">
        <title>Discovery of a novel marine Bacteroidetes with a rich repertoire of carbohydrate-active enzymes.</title>
        <authorList>
            <person name="Chen B."/>
            <person name="Liu G."/>
            <person name="Chen Q."/>
            <person name="Wang H."/>
            <person name="Liu L."/>
            <person name="Tang K."/>
        </authorList>
    </citation>
    <scope>NUCLEOTIDE SEQUENCE</scope>
    <source>
        <strain evidence="14">TK19036</strain>
    </source>
</reference>
<dbReference type="SUPFAM" id="SSF55785">
    <property type="entry name" value="PYP-like sensor domain (PAS domain)"/>
    <property type="match status" value="1"/>
</dbReference>
<dbReference type="AlphaFoldDB" id="A0AA49JHW1"/>
<dbReference type="Gene3D" id="3.30.450.270">
    <property type="match status" value="1"/>
</dbReference>